<reference evidence="2" key="1">
    <citation type="submission" date="2021-01" db="EMBL/GenBank/DDBJ databases">
        <authorList>
            <consortium name="Genoscope - CEA"/>
            <person name="William W."/>
        </authorList>
    </citation>
    <scope>NUCLEOTIDE SEQUENCE</scope>
</reference>
<dbReference type="PANTHER" id="PTHR12931:SF15">
    <property type="entry name" value="UBIQUITIN THIOESTERASE OTUBAIN-LIKE"/>
    <property type="match status" value="1"/>
</dbReference>
<evidence type="ECO:0000259" key="1">
    <source>
        <dbReference type="PROSITE" id="PS50802"/>
    </source>
</evidence>
<dbReference type="GO" id="GO:0071108">
    <property type="term" value="P:protein K48-linked deubiquitination"/>
    <property type="evidence" value="ECO:0007669"/>
    <property type="project" value="TreeGrafter"/>
</dbReference>
<dbReference type="GO" id="GO:0043130">
    <property type="term" value="F:ubiquitin binding"/>
    <property type="evidence" value="ECO:0007669"/>
    <property type="project" value="TreeGrafter"/>
</dbReference>
<keyword evidence="3" id="KW-1185">Reference proteome</keyword>
<comment type="caution">
    <text evidence="2">The sequence shown here is derived from an EMBL/GenBank/DDBJ whole genome shotgun (WGS) entry which is preliminary data.</text>
</comment>
<feature type="domain" description="OTU" evidence="1">
    <location>
        <begin position="153"/>
        <end position="345"/>
    </location>
</feature>
<gene>
    <name evidence="2" type="ORF">PPRIM_AZ9-3.1.T0090186</name>
</gene>
<proteinExistence type="predicted"/>
<dbReference type="InterPro" id="IPR019400">
    <property type="entry name" value="Peptidase_C65_otubain"/>
</dbReference>
<dbReference type="InterPro" id="IPR003323">
    <property type="entry name" value="OTU_dom"/>
</dbReference>
<dbReference type="OMA" id="HYQIALC"/>
<dbReference type="AlphaFoldDB" id="A0A8S1JX00"/>
<protein>
    <recommendedName>
        <fullName evidence="1">OTU domain-containing protein</fullName>
    </recommendedName>
</protein>
<dbReference type="PANTHER" id="PTHR12931">
    <property type="entry name" value="UBIQUITIN THIOLESTERASE PROTEIN OTUB"/>
    <property type="match status" value="1"/>
</dbReference>
<dbReference type="EMBL" id="CAJJDM010000006">
    <property type="protein sequence ID" value="CAD8045160.1"/>
    <property type="molecule type" value="Genomic_DNA"/>
</dbReference>
<sequence>MNITKTLITSLEQYINRVQSHYQNIVKLIADAALLITQQNIQLQQTVMIKEFWYIFAQLDEWINQGKKISQKLIEVNIIQYQQQQLIELSIQEEKCLKENVNLLNEFIENLEFLSGAQLLDINYINPPENQVAFNKEYGIQKLDIENKCKNIIGYQRVRGDGNCFYTSFFYQYLKMLLQNSRQNNKILEFINKVNKLNLTLFFNGQSLIKTQNEIQIKQYFNSVIQELLQDNSKLLEYFSKSNKIFYVCSITIFRNIVRQIYEEQKNKISNFLDGDLYEEIVTWQKECNTNQAIIQLLSEELNFQVNLYFFRRDGIDVEIYNQNQDLYQINLLFRPGHYQIALCQNPYVNCHQIQYQQNN</sequence>
<accession>A0A8S1JX00</accession>
<dbReference type="CDD" id="cd22749">
    <property type="entry name" value="Otubain_C65"/>
    <property type="match status" value="1"/>
</dbReference>
<evidence type="ECO:0000313" key="2">
    <source>
        <dbReference type="EMBL" id="CAD8045160.1"/>
    </source>
</evidence>
<dbReference type="GO" id="GO:0005634">
    <property type="term" value="C:nucleus"/>
    <property type="evidence" value="ECO:0007669"/>
    <property type="project" value="TreeGrafter"/>
</dbReference>
<dbReference type="Proteomes" id="UP000688137">
    <property type="component" value="Unassembled WGS sequence"/>
</dbReference>
<dbReference type="PROSITE" id="PS50802">
    <property type="entry name" value="OTU"/>
    <property type="match status" value="1"/>
</dbReference>
<organism evidence="2 3">
    <name type="scientific">Paramecium primaurelia</name>
    <dbReference type="NCBI Taxonomy" id="5886"/>
    <lineage>
        <taxon>Eukaryota</taxon>
        <taxon>Sar</taxon>
        <taxon>Alveolata</taxon>
        <taxon>Ciliophora</taxon>
        <taxon>Intramacronucleata</taxon>
        <taxon>Oligohymenophorea</taxon>
        <taxon>Peniculida</taxon>
        <taxon>Parameciidae</taxon>
        <taxon>Paramecium</taxon>
    </lineage>
</organism>
<dbReference type="GO" id="GO:0004843">
    <property type="term" value="F:cysteine-type deubiquitinase activity"/>
    <property type="evidence" value="ECO:0007669"/>
    <property type="project" value="TreeGrafter"/>
</dbReference>
<name>A0A8S1JX00_PARPR</name>
<dbReference type="Pfam" id="PF10275">
    <property type="entry name" value="Peptidase_C65"/>
    <property type="match status" value="1"/>
</dbReference>
<evidence type="ECO:0000313" key="3">
    <source>
        <dbReference type="Proteomes" id="UP000688137"/>
    </source>
</evidence>